<gene>
    <name evidence="9" type="ORF">BD324DRAFT_627481</name>
</gene>
<evidence type="ECO:0000259" key="8">
    <source>
        <dbReference type="PROSITE" id="PS51188"/>
    </source>
</evidence>
<dbReference type="GO" id="GO:0008270">
    <property type="term" value="F:zinc ion binding"/>
    <property type="evidence" value="ECO:0007669"/>
    <property type="project" value="UniProtKB-KW"/>
</dbReference>
<dbReference type="STRING" id="4999.A0A1Y1UIE2"/>
<dbReference type="GO" id="GO:0005524">
    <property type="term" value="F:ATP binding"/>
    <property type="evidence" value="ECO:0007669"/>
    <property type="project" value="InterPro"/>
</dbReference>
<dbReference type="Proteomes" id="UP000193218">
    <property type="component" value="Unassembled WGS sequence"/>
</dbReference>
<dbReference type="SUPFAM" id="SSF49493">
    <property type="entry name" value="HSP40/DnaJ peptide-binding domain"/>
    <property type="match status" value="2"/>
</dbReference>
<dbReference type="HAMAP" id="MF_01152">
    <property type="entry name" value="DnaJ"/>
    <property type="match status" value="1"/>
</dbReference>
<organism evidence="9 10">
    <name type="scientific">Kockovaella imperatae</name>
    <dbReference type="NCBI Taxonomy" id="4999"/>
    <lineage>
        <taxon>Eukaryota</taxon>
        <taxon>Fungi</taxon>
        <taxon>Dikarya</taxon>
        <taxon>Basidiomycota</taxon>
        <taxon>Agaricomycotina</taxon>
        <taxon>Tremellomycetes</taxon>
        <taxon>Tremellales</taxon>
        <taxon>Cuniculitremaceae</taxon>
        <taxon>Kockovaella</taxon>
    </lineage>
</organism>
<feature type="domain" description="CR-type" evidence="8">
    <location>
        <begin position="138"/>
        <end position="223"/>
    </location>
</feature>
<dbReference type="CDD" id="cd10747">
    <property type="entry name" value="DnaJ_C"/>
    <property type="match status" value="1"/>
</dbReference>
<dbReference type="CDD" id="cd06257">
    <property type="entry name" value="DnaJ"/>
    <property type="match status" value="1"/>
</dbReference>
<evidence type="ECO:0000256" key="5">
    <source>
        <dbReference type="PROSITE-ProRule" id="PRU00546"/>
    </source>
</evidence>
<feature type="zinc finger region" description="CR-type" evidence="5">
    <location>
        <begin position="138"/>
        <end position="223"/>
    </location>
</feature>
<dbReference type="AlphaFoldDB" id="A0A1Y1UIE2"/>
<evidence type="ECO:0000256" key="2">
    <source>
        <dbReference type="ARBA" id="ARBA00022737"/>
    </source>
</evidence>
<keyword evidence="10" id="KW-1185">Reference proteome</keyword>
<accession>A0A1Y1UIE2</accession>
<dbReference type="GeneID" id="33557813"/>
<dbReference type="EMBL" id="NBSH01000007">
    <property type="protein sequence ID" value="ORX36865.1"/>
    <property type="molecule type" value="Genomic_DNA"/>
</dbReference>
<evidence type="ECO:0000256" key="4">
    <source>
        <dbReference type="ARBA" id="ARBA00022833"/>
    </source>
</evidence>
<feature type="domain" description="J" evidence="7">
    <location>
        <begin position="6"/>
        <end position="71"/>
    </location>
</feature>
<evidence type="ECO:0000313" key="10">
    <source>
        <dbReference type="Proteomes" id="UP000193218"/>
    </source>
</evidence>
<keyword evidence="1 5" id="KW-0479">Metal-binding</keyword>
<evidence type="ECO:0000256" key="3">
    <source>
        <dbReference type="ARBA" id="ARBA00022771"/>
    </source>
</evidence>
<dbReference type="InterPro" id="IPR044713">
    <property type="entry name" value="DNJA1/2-like"/>
</dbReference>
<dbReference type="InterPro" id="IPR018253">
    <property type="entry name" value="DnaJ_domain_CS"/>
</dbReference>
<dbReference type="InterPro" id="IPR008971">
    <property type="entry name" value="HSP40/DnaJ_pept-bd"/>
</dbReference>
<dbReference type="SUPFAM" id="SSF57938">
    <property type="entry name" value="DnaJ/Hsp40 cysteine-rich domain"/>
    <property type="match status" value="1"/>
</dbReference>
<dbReference type="InterPro" id="IPR001305">
    <property type="entry name" value="HSP_DnaJ_Cys-rich_dom"/>
</dbReference>
<dbReference type="PANTHER" id="PTHR43888">
    <property type="entry name" value="DNAJ-LIKE-2, ISOFORM A-RELATED"/>
    <property type="match status" value="1"/>
</dbReference>
<dbReference type="GO" id="GO:0051082">
    <property type="term" value="F:unfolded protein binding"/>
    <property type="evidence" value="ECO:0007669"/>
    <property type="project" value="InterPro"/>
</dbReference>
<dbReference type="FunCoup" id="A0A1Y1UIE2">
    <property type="interactions" value="323"/>
</dbReference>
<dbReference type="Gene3D" id="2.10.230.10">
    <property type="entry name" value="Heat shock protein DnaJ, cysteine-rich domain"/>
    <property type="match status" value="1"/>
</dbReference>
<dbReference type="PROSITE" id="PS50076">
    <property type="entry name" value="DNAJ_2"/>
    <property type="match status" value="1"/>
</dbReference>
<dbReference type="InterPro" id="IPR012724">
    <property type="entry name" value="DnaJ"/>
</dbReference>
<name>A0A1Y1UIE2_9TREE</name>
<keyword evidence="3 5" id="KW-0863">Zinc-finger</keyword>
<proteinExistence type="inferred from homology"/>
<dbReference type="Pfam" id="PF00226">
    <property type="entry name" value="DnaJ"/>
    <property type="match status" value="1"/>
</dbReference>
<dbReference type="RefSeq" id="XP_021870934.1">
    <property type="nucleotide sequence ID" value="XM_022016004.1"/>
</dbReference>
<dbReference type="Pfam" id="PF01556">
    <property type="entry name" value="DnaJ_C"/>
    <property type="match status" value="1"/>
</dbReference>
<dbReference type="InterPro" id="IPR002939">
    <property type="entry name" value="DnaJ_C"/>
</dbReference>
<dbReference type="GO" id="GO:0009408">
    <property type="term" value="P:response to heat"/>
    <property type="evidence" value="ECO:0007669"/>
    <property type="project" value="InterPro"/>
</dbReference>
<dbReference type="InterPro" id="IPR036410">
    <property type="entry name" value="HSP_DnaJ_Cys-rich_dom_sf"/>
</dbReference>
<dbReference type="PRINTS" id="PR00625">
    <property type="entry name" value="JDOMAIN"/>
</dbReference>
<dbReference type="PROSITE" id="PS51188">
    <property type="entry name" value="ZF_CR"/>
    <property type="match status" value="1"/>
</dbReference>
<dbReference type="GO" id="GO:0006457">
    <property type="term" value="P:protein folding"/>
    <property type="evidence" value="ECO:0007669"/>
    <property type="project" value="InterPro"/>
</dbReference>
<evidence type="ECO:0000313" key="9">
    <source>
        <dbReference type="EMBL" id="ORX36865.1"/>
    </source>
</evidence>
<dbReference type="Gene3D" id="1.10.287.110">
    <property type="entry name" value="DnaJ domain"/>
    <property type="match status" value="1"/>
</dbReference>
<evidence type="ECO:0000256" key="6">
    <source>
        <dbReference type="SAM" id="MobiDB-lite"/>
    </source>
</evidence>
<dbReference type="GO" id="GO:0030544">
    <property type="term" value="F:Hsp70 protein binding"/>
    <property type="evidence" value="ECO:0007669"/>
    <property type="project" value="InterPro"/>
</dbReference>
<keyword evidence="2" id="KW-0677">Repeat</keyword>
<sequence length="392" mass="43318">MVADRTYYDLLEVSIDADEVEIKRAYKRKAMLHHPDKNPDDPQAHEMFQKIGQAYETLCDPNNRAAYDEYGPDGAPRGFDGGVDMDDIFAEMFGGASFGFGGGFSFDSAGPGPSRRKPTRGPDTVVDYNVTLEEAYKGKRVVMGLERDRVCSHCHGSGARTGVKPSKCKTCDGKGSVIADRHLGPGLVGKMKVTCTDCHGEGTRLRDKEKCKKCKGAKVLRDKKRVEFHIQPGTEDGERIALKGEGDEAPDIPPGDVIFHIHHKTHPFLRPHPSHPSNLRTTVRISLSEALLGFSRVFFVHLDGRGIRIDSGRGERVINPGDEWLIRGEGMPRIGREDKGDLYVKFEVEMPGASWAARQDPSGTTVQLPPALPEMSPLPDTVETRYLSPVRR</sequence>
<dbReference type="SUPFAM" id="SSF46565">
    <property type="entry name" value="Chaperone J-domain"/>
    <property type="match status" value="1"/>
</dbReference>
<dbReference type="SMART" id="SM00271">
    <property type="entry name" value="DnaJ"/>
    <property type="match status" value="1"/>
</dbReference>
<dbReference type="PROSITE" id="PS00636">
    <property type="entry name" value="DNAJ_1"/>
    <property type="match status" value="1"/>
</dbReference>
<evidence type="ECO:0000256" key="1">
    <source>
        <dbReference type="ARBA" id="ARBA00022723"/>
    </source>
</evidence>
<dbReference type="Pfam" id="PF00684">
    <property type="entry name" value="DnaJ_CXXCXGXG"/>
    <property type="match status" value="1"/>
</dbReference>
<dbReference type="CDD" id="cd10719">
    <property type="entry name" value="DnaJ_zf"/>
    <property type="match status" value="1"/>
</dbReference>
<dbReference type="InterPro" id="IPR001623">
    <property type="entry name" value="DnaJ_domain"/>
</dbReference>
<reference evidence="9 10" key="1">
    <citation type="submission" date="2017-03" db="EMBL/GenBank/DDBJ databases">
        <title>Widespread Adenine N6-methylation of Active Genes in Fungi.</title>
        <authorList>
            <consortium name="DOE Joint Genome Institute"/>
            <person name="Mondo S.J."/>
            <person name="Dannebaum R.O."/>
            <person name="Kuo R.C."/>
            <person name="Louie K.B."/>
            <person name="Bewick A.J."/>
            <person name="Labutti K."/>
            <person name="Haridas S."/>
            <person name="Kuo A."/>
            <person name="Salamov A."/>
            <person name="Ahrendt S.R."/>
            <person name="Lau R."/>
            <person name="Bowen B.P."/>
            <person name="Lipzen A."/>
            <person name="Sullivan W."/>
            <person name="Andreopoulos W.B."/>
            <person name="Clum A."/>
            <person name="Lindquist E."/>
            <person name="Daum C."/>
            <person name="Northen T.R."/>
            <person name="Ramamoorthy G."/>
            <person name="Schmitz R.J."/>
            <person name="Gryganskyi A."/>
            <person name="Culley D."/>
            <person name="Magnuson J."/>
            <person name="James T.Y."/>
            <person name="O'Malley M.A."/>
            <person name="Stajich J.E."/>
            <person name="Spatafora J.W."/>
            <person name="Visel A."/>
            <person name="Grigoriev I.V."/>
        </authorList>
    </citation>
    <scope>NUCLEOTIDE SEQUENCE [LARGE SCALE GENOMIC DNA]</scope>
    <source>
        <strain evidence="9 10">NRRL Y-17943</strain>
    </source>
</reference>
<dbReference type="FunFam" id="2.10.230.10:FF:000001">
    <property type="entry name" value="DnaJ subfamily A member 2"/>
    <property type="match status" value="1"/>
</dbReference>
<feature type="region of interest" description="Disordered" evidence="6">
    <location>
        <begin position="356"/>
        <end position="392"/>
    </location>
</feature>
<dbReference type="InParanoid" id="A0A1Y1UIE2"/>
<protein>
    <submittedName>
        <fullName evidence="9">Chaperone regulator</fullName>
    </submittedName>
</protein>
<comment type="caution">
    <text evidence="9">The sequence shown here is derived from an EMBL/GenBank/DDBJ whole genome shotgun (WGS) entry which is preliminary data.</text>
</comment>
<dbReference type="Gene3D" id="2.60.260.20">
    <property type="entry name" value="Urease metallochaperone UreE, N-terminal domain"/>
    <property type="match status" value="2"/>
</dbReference>
<dbReference type="OrthoDB" id="550424at2759"/>
<keyword evidence="4 5" id="KW-0862">Zinc</keyword>
<dbReference type="InterPro" id="IPR036869">
    <property type="entry name" value="J_dom_sf"/>
</dbReference>
<evidence type="ECO:0000259" key="7">
    <source>
        <dbReference type="PROSITE" id="PS50076"/>
    </source>
</evidence>